<keyword evidence="2" id="KW-0238">DNA-binding</keyword>
<sequence>MRQRLSQTTNRYAFFRYPARGVMKGQIPQLKPEMLSATSVPTAVSYFYAREQAQAWHSHATVQLTWCSRGAITIHTAQASWTLPPWRGLWIPSGLPHQTHAQAGTQTHNLYLSETGEKKCIEALCPLRVTPLVHQLVNELSAQHPARNALILPLLCNELSQAPAATVGCLPVVTEPRLLALTGMLTMHPGNHQTLATLSLRAGTTSRTIARLFRQHTGLTFAQWRQQLTIMTSINQLSQGVSVEEIAQQQGYCNGSALIAMFSKVLGMTPQRYFALRS</sequence>
<dbReference type="KEGG" id="ppho:CTZ24_15175"/>
<keyword evidence="1" id="KW-0805">Transcription regulation</keyword>
<organism evidence="5 6">
    <name type="scientific">Pantoea phytobeneficialis</name>
    <dbReference type="NCBI Taxonomy" id="2052056"/>
    <lineage>
        <taxon>Bacteria</taxon>
        <taxon>Pseudomonadati</taxon>
        <taxon>Pseudomonadota</taxon>
        <taxon>Gammaproteobacteria</taxon>
        <taxon>Enterobacterales</taxon>
        <taxon>Erwiniaceae</taxon>
        <taxon>Pantoea</taxon>
    </lineage>
</organism>
<accession>A0AAP9H6K9</accession>
<dbReference type="AlphaFoldDB" id="A0AAP9H6K9"/>
<feature type="domain" description="HTH araC/xylS-type" evidence="4">
    <location>
        <begin position="179"/>
        <end position="276"/>
    </location>
</feature>
<name>A0AAP9H6K9_9GAMM</name>
<dbReference type="InterPro" id="IPR011051">
    <property type="entry name" value="RmlC_Cupin_sf"/>
</dbReference>
<evidence type="ECO:0000256" key="3">
    <source>
        <dbReference type="ARBA" id="ARBA00023163"/>
    </source>
</evidence>
<dbReference type="CDD" id="cd06124">
    <property type="entry name" value="cupin_NimR-like_N"/>
    <property type="match status" value="1"/>
</dbReference>
<dbReference type="SMART" id="SM00342">
    <property type="entry name" value="HTH_ARAC"/>
    <property type="match status" value="1"/>
</dbReference>
<evidence type="ECO:0000259" key="4">
    <source>
        <dbReference type="PROSITE" id="PS01124"/>
    </source>
</evidence>
<dbReference type="InterPro" id="IPR018060">
    <property type="entry name" value="HTH_AraC"/>
</dbReference>
<evidence type="ECO:0000256" key="1">
    <source>
        <dbReference type="ARBA" id="ARBA00023015"/>
    </source>
</evidence>
<evidence type="ECO:0000256" key="2">
    <source>
        <dbReference type="ARBA" id="ARBA00023125"/>
    </source>
</evidence>
<dbReference type="InterPro" id="IPR003313">
    <property type="entry name" value="AraC-bd"/>
</dbReference>
<dbReference type="PANTHER" id="PTHR11019">
    <property type="entry name" value="HTH-TYPE TRANSCRIPTIONAL REGULATOR NIMR"/>
    <property type="match status" value="1"/>
</dbReference>
<protein>
    <recommendedName>
        <fullName evidence="4">HTH araC/xylS-type domain-containing protein</fullName>
    </recommendedName>
</protein>
<dbReference type="Pfam" id="PF12833">
    <property type="entry name" value="HTH_18"/>
    <property type="match status" value="1"/>
</dbReference>
<gene>
    <name evidence="5" type="ORF">CTZ24_15175</name>
</gene>
<dbReference type="Gene3D" id="1.10.10.60">
    <property type="entry name" value="Homeodomain-like"/>
    <property type="match status" value="1"/>
</dbReference>
<dbReference type="SUPFAM" id="SSF46689">
    <property type="entry name" value="Homeodomain-like"/>
    <property type="match status" value="2"/>
</dbReference>
<dbReference type="GO" id="GO:0043565">
    <property type="term" value="F:sequence-specific DNA binding"/>
    <property type="evidence" value="ECO:0007669"/>
    <property type="project" value="InterPro"/>
</dbReference>
<dbReference type="PANTHER" id="PTHR11019:SF199">
    <property type="entry name" value="HTH-TYPE TRANSCRIPTIONAL REGULATOR NIMR"/>
    <property type="match status" value="1"/>
</dbReference>
<dbReference type="Proteomes" id="UP000424872">
    <property type="component" value="Chromosome"/>
</dbReference>
<evidence type="ECO:0000313" key="6">
    <source>
        <dbReference type="Proteomes" id="UP000424872"/>
    </source>
</evidence>
<keyword evidence="3" id="KW-0804">Transcription</keyword>
<dbReference type="PROSITE" id="PS01124">
    <property type="entry name" value="HTH_ARAC_FAMILY_2"/>
    <property type="match status" value="1"/>
</dbReference>
<evidence type="ECO:0000313" key="5">
    <source>
        <dbReference type="EMBL" id="QGR07685.1"/>
    </source>
</evidence>
<dbReference type="EMBL" id="CP024636">
    <property type="protein sequence ID" value="QGR07685.1"/>
    <property type="molecule type" value="Genomic_DNA"/>
</dbReference>
<dbReference type="InterPro" id="IPR009057">
    <property type="entry name" value="Homeodomain-like_sf"/>
</dbReference>
<reference evidence="6" key="1">
    <citation type="submission" date="2017-11" db="EMBL/GenBank/DDBJ databases">
        <title>Genome sequence of Pantoea sp. MSR2.</title>
        <authorList>
            <person name="Nascimento F.X."/>
        </authorList>
    </citation>
    <scope>NUCLEOTIDE SEQUENCE [LARGE SCALE GENOMIC DNA]</scope>
    <source>
        <strain evidence="6">MSR2</strain>
    </source>
</reference>
<proteinExistence type="predicted"/>
<dbReference type="GO" id="GO:0003700">
    <property type="term" value="F:DNA-binding transcription factor activity"/>
    <property type="evidence" value="ECO:0007669"/>
    <property type="project" value="InterPro"/>
</dbReference>
<dbReference type="SUPFAM" id="SSF51182">
    <property type="entry name" value="RmlC-like cupins"/>
    <property type="match status" value="1"/>
</dbReference>
<dbReference type="Pfam" id="PF02311">
    <property type="entry name" value="AraC_binding"/>
    <property type="match status" value="1"/>
</dbReference>